<dbReference type="GO" id="GO:0005085">
    <property type="term" value="F:guanyl-nucleotide exchange factor activity"/>
    <property type="evidence" value="ECO:0007669"/>
    <property type="project" value="InterPro"/>
</dbReference>
<protein>
    <recommendedName>
        <fullName evidence="3">DH domain-containing protein</fullName>
    </recommendedName>
</protein>
<feature type="coiled-coil region" evidence="1">
    <location>
        <begin position="1446"/>
        <end position="1525"/>
    </location>
</feature>
<feature type="region of interest" description="Disordered" evidence="2">
    <location>
        <begin position="1083"/>
        <end position="1337"/>
    </location>
</feature>
<gene>
    <name evidence="4" type="ORF">K461DRAFT_256428</name>
</gene>
<proteinExistence type="predicted"/>
<dbReference type="PANTHER" id="PTHR22834">
    <property type="entry name" value="NUCLEAR FUSION PROTEIN FUS2"/>
    <property type="match status" value="1"/>
</dbReference>
<evidence type="ECO:0000256" key="2">
    <source>
        <dbReference type="SAM" id="MobiDB-lite"/>
    </source>
</evidence>
<feature type="compositionally biased region" description="Polar residues" evidence="2">
    <location>
        <begin position="772"/>
        <end position="798"/>
    </location>
</feature>
<feature type="region of interest" description="Disordered" evidence="2">
    <location>
        <begin position="761"/>
        <end position="859"/>
    </location>
</feature>
<comment type="caution">
    <text evidence="4">The sequence shown here is derived from an EMBL/GenBank/DDBJ whole genome shotgun (WGS) entry which is preliminary data.</text>
</comment>
<feature type="domain" description="DH" evidence="3">
    <location>
        <begin position="240"/>
        <end position="449"/>
    </location>
</feature>
<dbReference type="PANTHER" id="PTHR22834:SF21">
    <property type="entry name" value="GUANYL NUCLEOTIDE EXCHANGE FACTOR, PUTATIVE (AFU_ORTHOLOGUE AFUA_5G11890)-RELATED"/>
    <property type="match status" value="1"/>
</dbReference>
<dbReference type="InterPro" id="IPR051492">
    <property type="entry name" value="Dynamin-Rho_GEF"/>
</dbReference>
<dbReference type="Gene3D" id="1.20.900.10">
    <property type="entry name" value="Dbl homology (DH) domain"/>
    <property type="match status" value="1"/>
</dbReference>
<feature type="compositionally biased region" description="Polar residues" evidence="2">
    <location>
        <begin position="1189"/>
        <end position="1200"/>
    </location>
</feature>
<reference evidence="4" key="1">
    <citation type="journal article" date="2020" name="Stud. Mycol.">
        <title>101 Dothideomycetes genomes: a test case for predicting lifestyles and emergence of pathogens.</title>
        <authorList>
            <person name="Haridas S."/>
            <person name="Albert R."/>
            <person name="Binder M."/>
            <person name="Bloem J."/>
            <person name="Labutti K."/>
            <person name="Salamov A."/>
            <person name="Andreopoulos B."/>
            <person name="Baker S."/>
            <person name="Barry K."/>
            <person name="Bills G."/>
            <person name="Bluhm B."/>
            <person name="Cannon C."/>
            <person name="Castanera R."/>
            <person name="Culley D."/>
            <person name="Daum C."/>
            <person name="Ezra D."/>
            <person name="Gonzalez J."/>
            <person name="Henrissat B."/>
            <person name="Kuo A."/>
            <person name="Liang C."/>
            <person name="Lipzen A."/>
            <person name="Lutzoni F."/>
            <person name="Magnuson J."/>
            <person name="Mondo S."/>
            <person name="Nolan M."/>
            <person name="Ohm R."/>
            <person name="Pangilinan J."/>
            <person name="Park H.-J."/>
            <person name="Ramirez L."/>
            <person name="Alfaro M."/>
            <person name="Sun H."/>
            <person name="Tritt A."/>
            <person name="Yoshinaga Y."/>
            <person name="Zwiers L.-H."/>
            <person name="Turgeon B."/>
            <person name="Goodwin S."/>
            <person name="Spatafora J."/>
            <person name="Crous P."/>
            <person name="Grigoriev I."/>
        </authorList>
    </citation>
    <scope>NUCLEOTIDE SEQUENCE</scope>
    <source>
        <strain evidence="4">CBS 260.36</strain>
    </source>
</reference>
<feature type="compositionally biased region" description="Polar residues" evidence="2">
    <location>
        <begin position="1263"/>
        <end position="1303"/>
    </location>
</feature>
<feature type="compositionally biased region" description="Low complexity" evidence="2">
    <location>
        <begin position="1223"/>
        <end position="1236"/>
    </location>
</feature>
<dbReference type="GO" id="GO:0031991">
    <property type="term" value="P:regulation of actomyosin contractile ring contraction"/>
    <property type="evidence" value="ECO:0007669"/>
    <property type="project" value="TreeGrafter"/>
</dbReference>
<feature type="compositionally biased region" description="Pro residues" evidence="2">
    <location>
        <begin position="812"/>
        <end position="823"/>
    </location>
</feature>
<dbReference type="Pfam" id="PF25351">
    <property type="entry name" value="PH_BUD3_C"/>
    <property type="match status" value="1"/>
</dbReference>
<evidence type="ECO:0000313" key="4">
    <source>
        <dbReference type="EMBL" id="KAF2152503.1"/>
    </source>
</evidence>
<dbReference type="SMART" id="SM00325">
    <property type="entry name" value="RhoGEF"/>
    <property type="match status" value="1"/>
</dbReference>
<evidence type="ECO:0000256" key="1">
    <source>
        <dbReference type="SAM" id="Coils"/>
    </source>
</evidence>
<organism evidence="4 5">
    <name type="scientific">Myriangium duriaei CBS 260.36</name>
    <dbReference type="NCBI Taxonomy" id="1168546"/>
    <lineage>
        <taxon>Eukaryota</taxon>
        <taxon>Fungi</taxon>
        <taxon>Dikarya</taxon>
        <taxon>Ascomycota</taxon>
        <taxon>Pezizomycotina</taxon>
        <taxon>Dothideomycetes</taxon>
        <taxon>Dothideomycetidae</taxon>
        <taxon>Myriangiales</taxon>
        <taxon>Myriangiaceae</taxon>
        <taxon>Myriangium</taxon>
    </lineage>
</organism>
<dbReference type="InterPro" id="IPR000219">
    <property type="entry name" value="DH_dom"/>
</dbReference>
<accession>A0A9P4MGV2</accession>
<sequence length="1528" mass="167518">MVVVSNIPPALSGPLELFHTTDPLLYNSPILVFYGQAASVGSATSRLQIHIFTPAGLESYTRLAISPSSPYYAAVSALPREEQGDEVCRALAFALSRYFSELSPKTKECWTSQVSANKRPTSPFGLFSPTHVAVLASRLARVENAKEVVEIVQKAIGEQKMSWLDIDIVLPPDTIKSITEDELEQLSDEDICRRKYGRYGPIVAALGEPSFLPSSKMRRAASKPTMVGRSKTFRPGQREIIRKEMCELVDTESSYVQKLTDLCEQISTSFRSTIDDGHTSGSDQARETLDKLFPLSLSDILNHHRNLLENLQEILDASDEAAIAEIEQDNADDAAPVPSETTLIDGIGLTMFAKALVEHLPQTQNAYSEYMTAHATFPSLMKAILKSPNPDLVNAAQEVGEQRLTSLLIEPIQRLPRYTLYIDTMSKQLPMAHPALMVLLKARDVVTNICLSDEGLVKNADIEQRFGDVIEHWPPIDDEPARLIAVVDITELEAPFAASGTESRQGSLIVFADRIVFVAKKNNKALSARALQAEVEKSMALAVRSGANTIAAKNLEYIETYDLRDCVFTEALDGKAVMIYNPEITEALPPPVFQLDGSYAGKASRLSEEITKARLEGRFSEEEREQPTWDVRSGLGNSNELNTFAAVFERGQSARFSGQLRIEIDLKESTGAVSPRSGSSAKIRIIPGGNTFCHIAVDSNYGSLNREKISMAELQSIISRRVTPILQAQLSLKESPFVAQIIARNRELLDSLDLIMATDTSEGLPAPMKSPVKSSRPISPVKQLSSFLTSRTNSTHSNLPRKADSIFTAVPNLPPKPTSLPKPPSRENQRPSSRDALTALDKPSPPAIVEPNKDQTTPCKRLEDTLSTYLLAIQARKGNVVGRVVKARANADQVQVNDLYNALQEDPHMMVLAAQASVDVLFAAFEKFLNIAWKERLGPVMDKPLLQRIQHEAETRFPVDFEAYFLDCFQKMLPQNQRALKGIVKLLAELLDGTGNDGDRGLLTAGFVELLIPNEDPVPYVSIMDRFVEDIEALFGENVHVRDVDPGHTGSLGHARSRSINTGSIGSNASSFRKKFGFGAGVTRENSKSEHDSKVGSVWRSLSKNKQGVEPSTPRATVQRTKSTDADTRLQTSRPVSQDRPLVLGQFAFEQRPTSQDSTLQPGTPLSTIGESTGTPLTGNPRKKRRSSLSDLTLLQTPRSTPVKPAATKRLESITGGQKQNATPTRIGTPTRTPQRSRLPSSFRKENSPGATNGSSAPVPGPRSSSKQLDSVTITSYSPGKTTTVTARPTSSSNSNKAGSITPSRIGLSERPSGNAMKIKPSPSPEKSTTGLATALPTPTKKLRVQSPQKIRERLQSEQRELQKTSSIFQDELSKISDEIANVAGPPPITRTGSVRLNNTLPGANRGPTAIELAKKLNDISTTVSSTLSDLTDRNKSLADETLAALTQSENRTKKLDELYREANAENEALYKRFNDELGKVVKVVRAGEGVEELKRRVKEMEEEMEGLRRERARLRREVVGLRGRLGE</sequence>
<dbReference type="GO" id="GO:0005737">
    <property type="term" value="C:cytoplasm"/>
    <property type="evidence" value="ECO:0007669"/>
    <property type="project" value="TreeGrafter"/>
</dbReference>
<name>A0A9P4MGV2_9PEZI</name>
<evidence type="ECO:0000313" key="5">
    <source>
        <dbReference type="Proteomes" id="UP000799439"/>
    </source>
</evidence>
<keyword evidence="5" id="KW-1185">Reference proteome</keyword>
<feature type="compositionally biased region" description="Basic and acidic residues" evidence="2">
    <location>
        <begin position="1085"/>
        <end position="1094"/>
    </location>
</feature>
<dbReference type="InterPro" id="IPR035899">
    <property type="entry name" value="DBL_dom_sf"/>
</dbReference>
<feature type="compositionally biased region" description="Polar residues" evidence="2">
    <location>
        <begin position="1152"/>
        <end position="1178"/>
    </location>
</feature>
<dbReference type="EMBL" id="ML996086">
    <property type="protein sequence ID" value="KAF2152503.1"/>
    <property type="molecule type" value="Genomic_DNA"/>
</dbReference>
<dbReference type="Proteomes" id="UP000799439">
    <property type="component" value="Unassembled WGS sequence"/>
</dbReference>
<dbReference type="GO" id="GO:0032955">
    <property type="term" value="P:regulation of division septum assembly"/>
    <property type="evidence" value="ECO:0007669"/>
    <property type="project" value="TreeGrafter"/>
</dbReference>
<keyword evidence="1" id="KW-0175">Coiled coil</keyword>
<evidence type="ECO:0000259" key="3">
    <source>
        <dbReference type="PROSITE" id="PS50010"/>
    </source>
</evidence>
<dbReference type="InterPro" id="IPR057454">
    <property type="entry name" value="Bud3_C"/>
</dbReference>
<dbReference type="Pfam" id="PF00621">
    <property type="entry name" value="RhoGEF"/>
    <property type="match status" value="1"/>
</dbReference>
<feature type="region of interest" description="Disordered" evidence="2">
    <location>
        <begin position="1047"/>
        <end position="1066"/>
    </location>
</feature>
<dbReference type="SUPFAM" id="SSF48065">
    <property type="entry name" value="DBL homology domain (DH-domain)"/>
    <property type="match status" value="1"/>
</dbReference>
<dbReference type="PROSITE" id="PS50010">
    <property type="entry name" value="DH_2"/>
    <property type="match status" value="1"/>
</dbReference>
<dbReference type="OrthoDB" id="4066896at2759"/>
<feature type="compositionally biased region" description="Basic and acidic residues" evidence="2">
    <location>
        <begin position="824"/>
        <end position="833"/>
    </location>
</feature>